<evidence type="ECO:0000313" key="1">
    <source>
        <dbReference type="EMBL" id="GGF29426.1"/>
    </source>
</evidence>
<keyword evidence="2" id="KW-1185">Reference proteome</keyword>
<accession>A0A8J2YWW2</accession>
<organism evidence="1 2">
    <name type="scientific">Aliidongia dinghuensis</name>
    <dbReference type="NCBI Taxonomy" id="1867774"/>
    <lineage>
        <taxon>Bacteria</taxon>
        <taxon>Pseudomonadati</taxon>
        <taxon>Pseudomonadota</taxon>
        <taxon>Alphaproteobacteria</taxon>
        <taxon>Rhodospirillales</taxon>
        <taxon>Dongiaceae</taxon>
        <taxon>Aliidongia</taxon>
    </lineage>
</organism>
<protein>
    <recommendedName>
        <fullName evidence="3">DUF3299 domain-containing protein</fullName>
    </recommendedName>
</protein>
<proteinExistence type="predicted"/>
<name>A0A8J2YWW2_9PROT</name>
<dbReference type="EMBL" id="BMJQ01000010">
    <property type="protein sequence ID" value="GGF29426.1"/>
    <property type="molecule type" value="Genomic_DNA"/>
</dbReference>
<reference evidence="1" key="1">
    <citation type="journal article" date="2014" name="Int. J. Syst. Evol. Microbiol.">
        <title>Complete genome sequence of Corynebacterium casei LMG S-19264T (=DSM 44701T), isolated from a smear-ripened cheese.</title>
        <authorList>
            <consortium name="US DOE Joint Genome Institute (JGI-PGF)"/>
            <person name="Walter F."/>
            <person name="Albersmeier A."/>
            <person name="Kalinowski J."/>
            <person name="Ruckert C."/>
        </authorList>
    </citation>
    <scope>NUCLEOTIDE SEQUENCE</scope>
    <source>
        <strain evidence="1">CGMCC 1.15725</strain>
    </source>
</reference>
<evidence type="ECO:0008006" key="3">
    <source>
        <dbReference type="Google" id="ProtNLM"/>
    </source>
</evidence>
<comment type="caution">
    <text evidence="1">The sequence shown here is derived from an EMBL/GenBank/DDBJ whole genome shotgun (WGS) entry which is preliminary data.</text>
</comment>
<sequence>MLLGFLAPRARAAEAALLKFTELYEPAGAAGLVTTPKTNGLAGRPVVMKGFMAPPLKPDADFFVLTREPMSVCPFCDSAANWPADIVVVHLAGPNDYADNAVPIAVTGTLDLGPKMDPKTGFVSLIRLERATYERL</sequence>
<dbReference type="AlphaFoldDB" id="A0A8J2YWW2"/>
<dbReference type="Proteomes" id="UP000646365">
    <property type="component" value="Unassembled WGS sequence"/>
</dbReference>
<reference evidence="1" key="2">
    <citation type="submission" date="2020-09" db="EMBL/GenBank/DDBJ databases">
        <authorList>
            <person name="Sun Q."/>
            <person name="Zhou Y."/>
        </authorList>
    </citation>
    <scope>NUCLEOTIDE SEQUENCE</scope>
    <source>
        <strain evidence="1">CGMCC 1.15725</strain>
    </source>
</reference>
<evidence type="ECO:0000313" key="2">
    <source>
        <dbReference type="Proteomes" id="UP000646365"/>
    </source>
</evidence>
<gene>
    <name evidence="1" type="ORF">GCM10011611_39340</name>
</gene>